<dbReference type="GO" id="GO:0097157">
    <property type="term" value="F:pre-mRNA intronic binding"/>
    <property type="evidence" value="ECO:0007669"/>
    <property type="project" value="TreeGrafter"/>
</dbReference>
<dbReference type="GO" id="GO:0005689">
    <property type="term" value="C:U12-type spliceosomal complex"/>
    <property type="evidence" value="ECO:0007669"/>
    <property type="project" value="TreeGrafter"/>
</dbReference>
<evidence type="ECO:0000256" key="2">
    <source>
        <dbReference type="PROSITE-ProRule" id="PRU00176"/>
    </source>
</evidence>
<keyword evidence="5" id="KW-1185">Reference proteome</keyword>
<dbReference type="InterPro" id="IPR000504">
    <property type="entry name" value="RRM_dom"/>
</dbReference>
<organism evidence="4 5">
    <name type="scientific">Blastocystis sp. subtype 1 (strain ATCC 50177 / NandII)</name>
    <dbReference type="NCBI Taxonomy" id="478820"/>
    <lineage>
        <taxon>Eukaryota</taxon>
        <taxon>Sar</taxon>
        <taxon>Stramenopiles</taxon>
        <taxon>Bigyra</taxon>
        <taxon>Opalozoa</taxon>
        <taxon>Opalinata</taxon>
        <taxon>Blastocystidae</taxon>
        <taxon>Blastocystis</taxon>
    </lineage>
</organism>
<dbReference type="SMART" id="SM00360">
    <property type="entry name" value="RRM"/>
    <property type="match status" value="1"/>
</dbReference>
<dbReference type="Pfam" id="PF00076">
    <property type="entry name" value="RRM_1"/>
    <property type="match status" value="1"/>
</dbReference>
<dbReference type="InterPro" id="IPR012677">
    <property type="entry name" value="Nucleotide-bd_a/b_plait_sf"/>
</dbReference>
<dbReference type="PANTHER" id="PTHR16105">
    <property type="entry name" value="RNA-BINDING REGION-CONTAINING PROTEIN 3"/>
    <property type="match status" value="1"/>
</dbReference>
<accession>A0A196S3V3</accession>
<comment type="caution">
    <text evidence="4">The sequence shown here is derived from an EMBL/GenBank/DDBJ whole genome shotgun (WGS) entry which is preliminary data.</text>
</comment>
<name>A0A196S3V3_BLAHN</name>
<feature type="domain" description="RRM" evidence="3">
    <location>
        <begin position="291"/>
        <end position="365"/>
    </location>
</feature>
<dbReference type="EMBL" id="LXWW01000577">
    <property type="protein sequence ID" value="OAO11835.1"/>
    <property type="molecule type" value="Genomic_DNA"/>
</dbReference>
<evidence type="ECO:0000259" key="3">
    <source>
        <dbReference type="PROSITE" id="PS50102"/>
    </source>
</evidence>
<dbReference type="PROSITE" id="PS50102">
    <property type="entry name" value="RRM"/>
    <property type="match status" value="1"/>
</dbReference>
<evidence type="ECO:0000313" key="5">
    <source>
        <dbReference type="Proteomes" id="UP000078348"/>
    </source>
</evidence>
<protein>
    <submittedName>
        <fullName evidence="4">RNA-binding protein 41</fullName>
    </submittedName>
</protein>
<dbReference type="AlphaFoldDB" id="A0A196S3V3"/>
<evidence type="ECO:0000313" key="4">
    <source>
        <dbReference type="EMBL" id="OAO11835.1"/>
    </source>
</evidence>
<dbReference type="STRING" id="478820.A0A196S3V3"/>
<gene>
    <name evidence="4" type="ORF">AV274_6448</name>
</gene>
<reference evidence="4 5" key="1">
    <citation type="submission" date="2016-05" db="EMBL/GenBank/DDBJ databases">
        <title>Nuclear genome of Blastocystis sp. subtype 1 NandII.</title>
        <authorList>
            <person name="Gentekaki E."/>
            <person name="Curtis B."/>
            <person name="Stairs C."/>
            <person name="Eme L."/>
            <person name="Herman E."/>
            <person name="Klimes V."/>
            <person name="Arias M.C."/>
            <person name="Elias M."/>
            <person name="Hilliou F."/>
            <person name="Klute M."/>
            <person name="Malik S.-B."/>
            <person name="Pightling A."/>
            <person name="Rachubinski R."/>
            <person name="Salas D."/>
            <person name="Schlacht A."/>
            <person name="Suga H."/>
            <person name="Archibald J."/>
            <person name="Ball S.G."/>
            <person name="Clark G."/>
            <person name="Dacks J."/>
            <person name="Van Der Giezen M."/>
            <person name="Tsaousis A."/>
            <person name="Roger A."/>
        </authorList>
    </citation>
    <scope>NUCLEOTIDE SEQUENCE [LARGE SCALE GENOMIC DNA]</scope>
    <source>
        <strain evidence="5">ATCC 50177 / NandII</strain>
    </source>
</reference>
<evidence type="ECO:0000256" key="1">
    <source>
        <dbReference type="ARBA" id="ARBA00022884"/>
    </source>
</evidence>
<dbReference type="InterPro" id="IPR035979">
    <property type="entry name" value="RBD_domain_sf"/>
</dbReference>
<dbReference type="GO" id="GO:0000398">
    <property type="term" value="P:mRNA splicing, via spliceosome"/>
    <property type="evidence" value="ECO:0007669"/>
    <property type="project" value="TreeGrafter"/>
</dbReference>
<dbReference type="GO" id="GO:0030626">
    <property type="term" value="F:U12 snRNA binding"/>
    <property type="evidence" value="ECO:0007669"/>
    <property type="project" value="TreeGrafter"/>
</dbReference>
<keyword evidence="1 2" id="KW-0694">RNA-binding</keyword>
<dbReference type="OrthoDB" id="277802at2759"/>
<proteinExistence type="predicted"/>
<sequence length="365" mass="42296">MPNFGFNPFVPRANVYTTGVDAGDSRRYYSRDVIRMGHERVEIDATLTPGEPGRGYQTQFEKEIAAMVKKERQFPYAKDGKLNFIDGETIRLSSPAFSGLKTHDEYVQLKEEEKRRTELSKYNLEQSEIEDVIRFEKKRTMPIPESIQRIYTKVELRSIELEKKQEEANKSNVSLHQLVNRQADDFLAIQKMKNNYVYGLSNPALRQAQEGVVELHLPPVDMTAVLKEVDREFVKQHPLMKKVLEEESGDEKEEEKTVVISDAEIEANRLSADEMMKLPQMRNYQRGEENCVVYVKNLPRSVSKEEMIVLFDRFEKQTAIYTLLTGRMRGQAFVEFSSKEIAAEAVNRLHGFVFKGRPLILQFKL</sequence>
<dbReference type="Proteomes" id="UP000078348">
    <property type="component" value="Unassembled WGS sequence"/>
</dbReference>
<dbReference type="Gene3D" id="3.30.70.330">
    <property type="match status" value="1"/>
</dbReference>
<dbReference type="PANTHER" id="PTHR16105:SF0">
    <property type="entry name" value="RNA-BINDING REGION-CONTAINING PROTEIN 3"/>
    <property type="match status" value="1"/>
</dbReference>
<dbReference type="SUPFAM" id="SSF54928">
    <property type="entry name" value="RNA-binding domain, RBD"/>
    <property type="match status" value="1"/>
</dbReference>
<dbReference type="InterPro" id="IPR045164">
    <property type="entry name" value="RBM41/RNPC3"/>
</dbReference>